<keyword evidence="2" id="KW-0489">Methyltransferase</keyword>
<dbReference type="GO" id="GO:0002939">
    <property type="term" value="P:tRNA N1-guanine methylation"/>
    <property type="evidence" value="ECO:0007669"/>
    <property type="project" value="TreeGrafter"/>
</dbReference>
<accession>A0A7R9KJY8</accession>
<evidence type="ECO:0000313" key="8">
    <source>
        <dbReference type="Proteomes" id="UP000759131"/>
    </source>
</evidence>
<dbReference type="PANTHER" id="PTHR23245">
    <property type="entry name" value="TRNA METHYLTRANSFERASE"/>
    <property type="match status" value="1"/>
</dbReference>
<reference evidence="7" key="1">
    <citation type="submission" date="2020-11" db="EMBL/GenBank/DDBJ databases">
        <authorList>
            <person name="Tran Van P."/>
        </authorList>
    </citation>
    <scope>NUCLEOTIDE SEQUENCE</scope>
</reference>
<evidence type="ECO:0000256" key="4">
    <source>
        <dbReference type="ARBA" id="ARBA00022691"/>
    </source>
</evidence>
<dbReference type="GO" id="GO:0005759">
    <property type="term" value="C:mitochondrial matrix"/>
    <property type="evidence" value="ECO:0007669"/>
    <property type="project" value="TreeGrafter"/>
</dbReference>
<evidence type="ECO:0000259" key="6">
    <source>
        <dbReference type="PROSITE" id="PS51684"/>
    </source>
</evidence>
<evidence type="ECO:0000256" key="5">
    <source>
        <dbReference type="ARBA" id="ARBA00022694"/>
    </source>
</evidence>
<keyword evidence="3" id="KW-0808">Transferase</keyword>
<keyword evidence="8" id="KW-1185">Reference proteome</keyword>
<dbReference type="Gene3D" id="3.40.50.150">
    <property type="entry name" value="Vaccinia Virus protein VP39"/>
    <property type="match status" value="1"/>
</dbReference>
<dbReference type="Pfam" id="PF02475">
    <property type="entry name" value="TRM5-TYW2_MTfase"/>
    <property type="match status" value="1"/>
</dbReference>
<protein>
    <recommendedName>
        <fullName evidence="6">SAM-dependent methyltransferase TRM5/TYW2-type domain-containing protein</fullName>
    </recommendedName>
</protein>
<sequence>MEVLAKRSDLVDTRVKLRSYYCDFEFDFGRVYWNPRLGTEHERIQLKLRKGVDVLYDVFAGVGPFAIPSAKRRKCHVLANDLNPESYKWLQHNCQLNKVQHMVSTYNMDARDFIATVIRQHLIDRINTFDGTESTRQYHVVMNLPSLAIQFLDAFKGLLHSVEPSSYKINPIIHCYCFVKDVTKNAEEVVKHMVEEVLDHELTTIFEIINVRTVAPNKDMFRITFQMPEHLIYTKITNSNKRLKCE</sequence>
<dbReference type="SUPFAM" id="SSF53335">
    <property type="entry name" value="S-adenosyl-L-methionine-dependent methyltransferases"/>
    <property type="match status" value="1"/>
</dbReference>
<keyword evidence="4" id="KW-0949">S-adenosyl-L-methionine</keyword>
<dbReference type="GO" id="GO:0070901">
    <property type="term" value="P:mitochondrial tRNA methylation"/>
    <property type="evidence" value="ECO:0007669"/>
    <property type="project" value="TreeGrafter"/>
</dbReference>
<dbReference type="Proteomes" id="UP000759131">
    <property type="component" value="Unassembled WGS sequence"/>
</dbReference>
<dbReference type="InterPro" id="IPR030382">
    <property type="entry name" value="MeTrfase_TRM5/TYW2"/>
</dbReference>
<evidence type="ECO:0000256" key="1">
    <source>
        <dbReference type="ARBA" id="ARBA00022490"/>
    </source>
</evidence>
<dbReference type="PROSITE" id="PS51684">
    <property type="entry name" value="SAM_MT_TRM5_TYW2"/>
    <property type="match status" value="1"/>
</dbReference>
<evidence type="ECO:0000313" key="7">
    <source>
        <dbReference type="EMBL" id="CAD7623287.1"/>
    </source>
</evidence>
<feature type="domain" description="SAM-dependent methyltransferase TRM5/TYW2-type" evidence="6">
    <location>
        <begin position="1"/>
        <end position="229"/>
    </location>
</feature>
<proteinExistence type="predicted"/>
<dbReference type="GO" id="GO:0008175">
    <property type="term" value="F:tRNA methyltransferase activity"/>
    <property type="evidence" value="ECO:0007669"/>
    <property type="project" value="TreeGrafter"/>
</dbReference>
<gene>
    <name evidence="7" type="ORF">OSB1V03_LOCUS3744</name>
</gene>
<dbReference type="CDD" id="cd02440">
    <property type="entry name" value="AdoMet_MTases"/>
    <property type="match status" value="1"/>
</dbReference>
<dbReference type="AlphaFoldDB" id="A0A7R9KJY8"/>
<dbReference type="InterPro" id="IPR029063">
    <property type="entry name" value="SAM-dependent_MTases_sf"/>
</dbReference>
<keyword evidence="5" id="KW-0819">tRNA processing</keyword>
<evidence type="ECO:0000256" key="3">
    <source>
        <dbReference type="ARBA" id="ARBA00022679"/>
    </source>
</evidence>
<keyword evidence="1" id="KW-0963">Cytoplasm</keyword>
<organism evidence="7">
    <name type="scientific">Medioppia subpectinata</name>
    <dbReference type="NCBI Taxonomy" id="1979941"/>
    <lineage>
        <taxon>Eukaryota</taxon>
        <taxon>Metazoa</taxon>
        <taxon>Ecdysozoa</taxon>
        <taxon>Arthropoda</taxon>
        <taxon>Chelicerata</taxon>
        <taxon>Arachnida</taxon>
        <taxon>Acari</taxon>
        <taxon>Acariformes</taxon>
        <taxon>Sarcoptiformes</taxon>
        <taxon>Oribatida</taxon>
        <taxon>Brachypylina</taxon>
        <taxon>Oppioidea</taxon>
        <taxon>Oppiidae</taxon>
        <taxon>Medioppia</taxon>
    </lineage>
</organism>
<dbReference type="InterPro" id="IPR056743">
    <property type="entry name" value="TRM5-TYW2-like_MTfase"/>
</dbReference>
<dbReference type="EMBL" id="CAJPIZ010001567">
    <property type="protein sequence ID" value="CAG2103717.1"/>
    <property type="molecule type" value="Genomic_DNA"/>
</dbReference>
<name>A0A7R9KJY8_9ACAR</name>
<dbReference type="PANTHER" id="PTHR23245:SF36">
    <property type="entry name" value="TRNA (GUANINE(37)-N1)-METHYLTRANSFERASE"/>
    <property type="match status" value="1"/>
</dbReference>
<evidence type="ECO:0000256" key="2">
    <source>
        <dbReference type="ARBA" id="ARBA00022603"/>
    </source>
</evidence>
<dbReference type="EMBL" id="OC856142">
    <property type="protein sequence ID" value="CAD7623287.1"/>
    <property type="molecule type" value="Genomic_DNA"/>
</dbReference>
<dbReference type="OrthoDB" id="6416727at2759"/>